<dbReference type="RefSeq" id="XP_022771583.1">
    <property type="nucleotide sequence ID" value="XM_022915848.1"/>
</dbReference>
<dbReference type="Pfam" id="PF08631">
    <property type="entry name" value="SPO22"/>
    <property type="match status" value="1"/>
</dbReference>
<dbReference type="AlphaFoldDB" id="A0A6P6B327"/>
<accession>A0A6P6B327</accession>
<dbReference type="SUPFAM" id="SSF48452">
    <property type="entry name" value="TPR-like"/>
    <property type="match status" value="1"/>
</dbReference>
<keyword evidence="4" id="KW-1185">Reference proteome</keyword>
<keyword evidence="1" id="KW-0469">Meiosis</keyword>
<evidence type="ECO:0000256" key="1">
    <source>
        <dbReference type="ARBA" id="ARBA00023254"/>
    </source>
</evidence>
<dbReference type="InterPro" id="IPR019734">
    <property type="entry name" value="TPR_rpt"/>
</dbReference>
<feature type="region of interest" description="Disordered" evidence="3">
    <location>
        <begin position="1"/>
        <end position="25"/>
    </location>
</feature>
<organism evidence="4 5">
    <name type="scientific">Durio zibethinus</name>
    <name type="common">Durian</name>
    <dbReference type="NCBI Taxonomy" id="66656"/>
    <lineage>
        <taxon>Eukaryota</taxon>
        <taxon>Viridiplantae</taxon>
        <taxon>Streptophyta</taxon>
        <taxon>Embryophyta</taxon>
        <taxon>Tracheophyta</taxon>
        <taxon>Spermatophyta</taxon>
        <taxon>Magnoliopsida</taxon>
        <taxon>eudicotyledons</taxon>
        <taxon>Gunneridae</taxon>
        <taxon>Pentapetalae</taxon>
        <taxon>rosids</taxon>
        <taxon>malvids</taxon>
        <taxon>Malvales</taxon>
        <taxon>Malvaceae</taxon>
        <taxon>Helicteroideae</taxon>
        <taxon>Durio</taxon>
    </lineage>
</organism>
<evidence type="ECO:0000313" key="4">
    <source>
        <dbReference type="Proteomes" id="UP000515121"/>
    </source>
</evidence>
<dbReference type="SMART" id="SM00028">
    <property type="entry name" value="TPR"/>
    <property type="match status" value="3"/>
</dbReference>
<gene>
    <name evidence="5" type="primary">LOC111314460</name>
</gene>
<dbReference type="GO" id="GO:0051321">
    <property type="term" value="P:meiotic cell cycle"/>
    <property type="evidence" value="ECO:0007669"/>
    <property type="project" value="UniProtKB-KW"/>
</dbReference>
<proteinExistence type="predicted"/>
<protein>
    <recommendedName>
        <fullName evidence="2">Protein ZIP4 homolog</fullName>
    </recommendedName>
</protein>
<sequence>MRIAEISTPELRQSACDPEPPSHHQHNHLLSQIEFQIKQTETHPPATPLHDSLPSDLRQLLTHLTQFAPFPTTNNSLKLQLWKLSYRLWNACVDLSNAASIHSPSSNYAPQNVAKLRHVAADMLALAVDVIGIPSPVIKSSSFYYKTGLVWHDLKIFDLASTCFERATDLISKLDIRKISDAGERKLLLDLNLARSRTAWEISDKNLAITLLNRSKTLLFGSPVHFKALANQFLAFAKTVLSKNENNGIFNEALKFMNEALDLCEKGLSIARAREATAEIKELKFKTLRFIAAIHLQNGEFESVIKCVKVLRDNGGESGDHHASLPVLAMKAWLGLGRYSEAEKELKGMVLNKGIPEGVWVSAVETYFQAAGNAGLETAKGVFLGLLGRCHLSARAAVRVVHRVVGDGGGIEESRIRAKMAAELAADERVIALFACESVAKERTAMHAVLWNCGSDNFRLKDYETSAEMFEKSMLYIPHDIENRVLRAKGYRVLCLCYLGLTQLDRAQEYVNEAEKLDPNIICAFLKFKICLQKNDHDGAISQIQTMITCLDFTPDFLSLSAHEAVASRALPVAASALSNLLNFYTSGKTMPIAEVIVLRTLVTILSQDLGKEAEVLKFLKKAHNRASELGADCFFGKGEVGRREKNWFAVTSWNFGTKCGKEKNYELCAEFLRVVSGFYSFMVDGQVEENNVMICRSLILTVSAMIASENQKMTPLPEAEVKHAVELLESAGKILTSLSVGTQLTDDKVTTIDADLFFMYVLNAYNMHGRLNNLESQQHLVKSFAGTKACSPQYLLQIGLNASEGPRFNADVAIFALNECLSRILSSPSPDYQDVALIVRRLIAVVSIHRGDSDDDAVLSMYKQAYRIMVGLKEGEYPTEEGKWLAMTAWNRAALPVRMGQIDMAKKWMNAGLELARKVVGMETYQACMEDYIAGFEKKFHMQIAGEIRPQ</sequence>
<dbReference type="GeneID" id="111314460"/>
<dbReference type="PANTHER" id="PTHR40375:SF2">
    <property type="entry name" value="SPORULATION-SPECIFIC PROTEIN 22"/>
    <property type="match status" value="1"/>
</dbReference>
<dbReference type="Proteomes" id="UP000515121">
    <property type="component" value="Unplaced"/>
</dbReference>
<dbReference type="InterPro" id="IPR039057">
    <property type="entry name" value="Spo22/ZIP4"/>
</dbReference>
<dbReference type="InterPro" id="IPR013940">
    <property type="entry name" value="Spo22/ZIP4/TEX11"/>
</dbReference>
<evidence type="ECO:0000256" key="3">
    <source>
        <dbReference type="SAM" id="MobiDB-lite"/>
    </source>
</evidence>
<evidence type="ECO:0000256" key="2">
    <source>
        <dbReference type="ARBA" id="ARBA00031845"/>
    </source>
</evidence>
<dbReference type="OrthoDB" id="65716at2759"/>
<dbReference type="PANTHER" id="PTHR40375">
    <property type="entry name" value="SPORULATION-SPECIFIC PROTEIN 22"/>
    <property type="match status" value="1"/>
</dbReference>
<dbReference type="GO" id="GO:0090173">
    <property type="term" value="P:regulation of synaptonemal complex assembly"/>
    <property type="evidence" value="ECO:0007669"/>
    <property type="project" value="InterPro"/>
</dbReference>
<reference evidence="5" key="1">
    <citation type="submission" date="2025-08" db="UniProtKB">
        <authorList>
            <consortium name="RefSeq"/>
        </authorList>
    </citation>
    <scope>IDENTIFICATION</scope>
    <source>
        <tissue evidence="5">Fruit stalk</tissue>
    </source>
</reference>
<dbReference type="KEGG" id="dzi:111314460"/>
<evidence type="ECO:0000313" key="5">
    <source>
        <dbReference type="RefSeq" id="XP_022771583.1"/>
    </source>
</evidence>
<name>A0A6P6B327_DURZI</name>
<dbReference type="Gene3D" id="1.25.40.10">
    <property type="entry name" value="Tetratricopeptide repeat domain"/>
    <property type="match status" value="2"/>
</dbReference>
<dbReference type="InterPro" id="IPR011990">
    <property type="entry name" value="TPR-like_helical_dom_sf"/>
</dbReference>